<dbReference type="AlphaFoldDB" id="A0A7M7SYM4"/>
<feature type="transmembrane region" description="Helical" evidence="5">
    <location>
        <begin position="48"/>
        <end position="67"/>
    </location>
</feature>
<reference evidence="6" key="2">
    <citation type="submission" date="2021-01" db="UniProtKB">
        <authorList>
            <consortium name="EnsemblMetazoa"/>
        </authorList>
    </citation>
    <scope>IDENTIFICATION</scope>
</reference>
<dbReference type="GeneID" id="105442565"/>
<keyword evidence="2 5" id="KW-0812">Transmembrane</keyword>
<reference evidence="7" key="1">
    <citation type="submission" date="2015-02" db="EMBL/GenBank/DDBJ databases">
        <title>Genome sequencing for Strongylocentrotus purpuratus.</title>
        <authorList>
            <person name="Murali S."/>
            <person name="Liu Y."/>
            <person name="Vee V."/>
            <person name="English A."/>
            <person name="Wang M."/>
            <person name="Skinner E."/>
            <person name="Han Y."/>
            <person name="Muzny D.M."/>
            <person name="Worley K.C."/>
            <person name="Gibbs R.A."/>
        </authorList>
    </citation>
    <scope>NUCLEOTIDE SEQUENCE</scope>
</reference>
<keyword evidence="4 5" id="KW-0472">Membrane</keyword>
<organism evidence="6 7">
    <name type="scientific">Strongylocentrotus purpuratus</name>
    <name type="common">Purple sea urchin</name>
    <dbReference type="NCBI Taxonomy" id="7668"/>
    <lineage>
        <taxon>Eukaryota</taxon>
        <taxon>Metazoa</taxon>
        <taxon>Echinodermata</taxon>
        <taxon>Eleutherozoa</taxon>
        <taxon>Echinozoa</taxon>
        <taxon>Echinoidea</taxon>
        <taxon>Euechinoidea</taxon>
        <taxon>Echinacea</taxon>
        <taxon>Camarodonta</taxon>
        <taxon>Echinidea</taxon>
        <taxon>Strongylocentrotidae</taxon>
        <taxon>Strongylocentrotus</taxon>
    </lineage>
</organism>
<dbReference type="Proteomes" id="UP000007110">
    <property type="component" value="Unassembled WGS sequence"/>
</dbReference>
<keyword evidence="3 5" id="KW-1133">Transmembrane helix</keyword>
<proteinExistence type="predicted"/>
<sequence>MGVILLINTFIFILAICKFGESASFSASRVWDREAERREGIERTQTGVSFLVLMGLTWSTGYLVLLQDDVAEVLFVIFNSLQGFFILVVTLLRKDNVWKIWKQLCCTKCSESEMTRSRPGRNFVTRHVTSNTHEQQL</sequence>
<dbReference type="KEGG" id="spu:105442565"/>
<evidence type="ECO:0000256" key="3">
    <source>
        <dbReference type="ARBA" id="ARBA00022989"/>
    </source>
</evidence>
<dbReference type="InParanoid" id="A0A7M7SYM4"/>
<dbReference type="Pfam" id="PF00002">
    <property type="entry name" value="7tm_2"/>
    <property type="match status" value="1"/>
</dbReference>
<evidence type="ECO:0000313" key="7">
    <source>
        <dbReference type="Proteomes" id="UP000007110"/>
    </source>
</evidence>
<evidence type="ECO:0008006" key="8">
    <source>
        <dbReference type="Google" id="ProtNLM"/>
    </source>
</evidence>
<dbReference type="Gene3D" id="1.20.1070.10">
    <property type="entry name" value="Rhodopsin 7-helix transmembrane proteins"/>
    <property type="match status" value="1"/>
</dbReference>
<feature type="transmembrane region" description="Helical" evidence="5">
    <location>
        <begin position="6"/>
        <end position="27"/>
    </location>
</feature>
<dbReference type="EnsemblMetazoa" id="XM_030985019">
    <property type="protein sequence ID" value="XP_030840879"/>
    <property type="gene ID" value="LOC105442565"/>
</dbReference>
<evidence type="ECO:0000256" key="2">
    <source>
        <dbReference type="ARBA" id="ARBA00022692"/>
    </source>
</evidence>
<keyword evidence="7" id="KW-1185">Reference proteome</keyword>
<dbReference type="InterPro" id="IPR000832">
    <property type="entry name" value="GPCR_2_secretin-like"/>
</dbReference>
<dbReference type="PANTHER" id="PTHR45692">
    <property type="entry name" value="G_PROTEIN_RECEP_F2_4 DOMAIN-CONTAINING PROTEIN"/>
    <property type="match status" value="1"/>
</dbReference>
<evidence type="ECO:0000256" key="1">
    <source>
        <dbReference type="ARBA" id="ARBA00004141"/>
    </source>
</evidence>
<dbReference type="PANTHER" id="PTHR45692:SF1">
    <property type="entry name" value="G-PROTEIN COUPLED RECEPTORS FAMILY 2 PROFILE 2 DOMAIN-CONTAINING PROTEIN"/>
    <property type="match status" value="1"/>
</dbReference>
<accession>A0A7M7SYM4</accession>
<name>A0A7M7SYM4_STRPU</name>
<dbReference type="GO" id="GO:0016020">
    <property type="term" value="C:membrane"/>
    <property type="evidence" value="ECO:0007669"/>
    <property type="project" value="UniProtKB-SubCell"/>
</dbReference>
<evidence type="ECO:0000313" key="6">
    <source>
        <dbReference type="EnsemblMetazoa" id="XP_030840879"/>
    </source>
</evidence>
<dbReference type="GO" id="GO:0004930">
    <property type="term" value="F:G protein-coupled receptor activity"/>
    <property type="evidence" value="ECO:0007669"/>
    <property type="project" value="InterPro"/>
</dbReference>
<evidence type="ECO:0000256" key="4">
    <source>
        <dbReference type="ARBA" id="ARBA00023136"/>
    </source>
</evidence>
<dbReference type="OrthoDB" id="1100386at2759"/>
<feature type="transmembrane region" description="Helical" evidence="5">
    <location>
        <begin position="73"/>
        <end position="92"/>
    </location>
</feature>
<dbReference type="RefSeq" id="XP_030840879.1">
    <property type="nucleotide sequence ID" value="XM_030985019.1"/>
</dbReference>
<protein>
    <recommendedName>
        <fullName evidence="8">G-protein coupled receptors family 2 profile 2 domain-containing protein</fullName>
    </recommendedName>
</protein>
<evidence type="ECO:0000256" key="5">
    <source>
        <dbReference type="SAM" id="Phobius"/>
    </source>
</evidence>
<comment type="subcellular location">
    <subcellularLocation>
        <location evidence="1">Membrane</location>
        <topology evidence="1">Multi-pass membrane protein</topology>
    </subcellularLocation>
</comment>